<feature type="transmembrane region" description="Helical" evidence="6">
    <location>
        <begin position="39"/>
        <end position="65"/>
    </location>
</feature>
<dbReference type="InterPro" id="IPR002781">
    <property type="entry name" value="TM_pro_TauE-like"/>
</dbReference>
<comment type="caution">
    <text evidence="6">Lacks conserved residue(s) required for the propagation of feature annotation.</text>
</comment>
<keyword evidence="6" id="KW-1003">Cell membrane</keyword>
<feature type="transmembrane region" description="Helical" evidence="6">
    <location>
        <begin position="103"/>
        <end position="123"/>
    </location>
</feature>
<name>A0A9W4W2V7_9GAMM</name>
<evidence type="ECO:0000256" key="2">
    <source>
        <dbReference type="ARBA" id="ARBA00009142"/>
    </source>
</evidence>
<dbReference type="PANTHER" id="PTHR31154:SF4">
    <property type="entry name" value="MEMBRANE TRANSPORTER PROTEIN"/>
    <property type="match status" value="1"/>
</dbReference>
<evidence type="ECO:0000256" key="1">
    <source>
        <dbReference type="ARBA" id="ARBA00004141"/>
    </source>
</evidence>
<protein>
    <recommendedName>
        <fullName evidence="6">Probable membrane transporter protein</fullName>
    </recommendedName>
</protein>
<dbReference type="Proteomes" id="UP001152467">
    <property type="component" value="Unassembled WGS sequence"/>
</dbReference>
<feature type="transmembrane region" description="Helical" evidence="6">
    <location>
        <begin position="236"/>
        <end position="255"/>
    </location>
</feature>
<dbReference type="Proteomes" id="UP001152485">
    <property type="component" value="Unassembled WGS sequence"/>
</dbReference>
<reference evidence="7 10" key="1">
    <citation type="submission" date="2022-07" db="EMBL/GenBank/DDBJ databases">
        <authorList>
            <person name="Criscuolo A."/>
        </authorList>
    </citation>
    <scope>NUCLEOTIDE SEQUENCE</scope>
    <source>
        <strain evidence="10">CIP 111951</strain>
        <strain evidence="7">CIP111854</strain>
        <strain evidence="8">CIP111951</strain>
    </source>
</reference>
<dbReference type="PANTHER" id="PTHR31154">
    <property type="entry name" value="MEMBRANE TRANSPORTER PROTEIN"/>
    <property type="match status" value="1"/>
</dbReference>
<evidence type="ECO:0000256" key="3">
    <source>
        <dbReference type="ARBA" id="ARBA00022692"/>
    </source>
</evidence>
<organism evidence="7 9">
    <name type="scientific">Pseudoalteromonas holothuriae</name>
    <dbReference type="NCBI Taxonomy" id="2963714"/>
    <lineage>
        <taxon>Bacteria</taxon>
        <taxon>Pseudomonadati</taxon>
        <taxon>Pseudomonadota</taxon>
        <taxon>Gammaproteobacteria</taxon>
        <taxon>Alteromonadales</taxon>
        <taxon>Pseudoalteromonadaceae</taxon>
        <taxon>Pseudoalteromonas</taxon>
    </lineage>
</organism>
<dbReference type="RefSeq" id="WP_261594054.1">
    <property type="nucleotide sequence ID" value="NZ_CAMAPC010000004.1"/>
</dbReference>
<accession>A0A9W4W2V7</accession>
<feature type="transmembrane region" description="Helical" evidence="6">
    <location>
        <begin position="289"/>
        <end position="305"/>
    </location>
</feature>
<proteinExistence type="inferred from homology"/>
<evidence type="ECO:0000256" key="6">
    <source>
        <dbReference type="RuleBase" id="RU363041"/>
    </source>
</evidence>
<dbReference type="EMBL" id="CAMAPC010000004">
    <property type="protein sequence ID" value="CAH9055143.1"/>
    <property type="molecule type" value="Genomic_DNA"/>
</dbReference>
<comment type="similarity">
    <text evidence="2 6">Belongs to the 4-toluene sulfonate uptake permease (TSUP) (TC 2.A.102) family.</text>
</comment>
<keyword evidence="3 6" id="KW-0812">Transmembrane</keyword>
<comment type="caution">
    <text evidence="7">The sequence shown here is derived from an EMBL/GenBank/DDBJ whole genome shotgun (WGS) entry which is preliminary data.</text>
</comment>
<dbReference type="GO" id="GO:0005886">
    <property type="term" value="C:plasma membrane"/>
    <property type="evidence" value="ECO:0007669"/>
    <property type="project" value="UniProtKB-SubCell"/>
</dbReference>
<feature type="transmembrane region" description="Helical" evidence="6">
    <location>
        <begin position="77"/>
        <end position="96"/>
    </location>
</feature>
<dbReference type="Pfam" id="PF01925">
    <property type="entry name" value="TauE"/>
    <property type="match status" value="1"/>
</dbReference>
<evidence type="ECO:0000313" key="7">
    <source>
        <dbReference type="EMBL" id="CAH9055143.1"/>
    </source>
</evidence>
<evidence type="ECO:0000313" key="9">
    <source>
        <dbReference type="Proteomes" id="UP001152467"/>
    </source>
</evidence>
<feature type="transmembrane region" description="Helical" evidence="6">
    <location>
        <begin position="6"/>
        <end position="27"/>
    </location>
</feature>
<evidence type="ECO:0000256" key="4">
    <source>
        <dbReference type="ARBA" id="ARBA00022989"/>
    </source>
</evidence>
<feature type="transmembrane region" description="Helical" evidence="6">
    <location>
        <begin position="261"/>
        <end position="282"/>
    </location>
</feature>
<dbReference type="AlphaFoldDB" id="A0A9W4W2V7"/>
<evidence type="ECO:0000313" key="10">
    <source>
        <dbReference type="Proteomes" id="UP001152485"/>
    </source>
</evidence>
<keyword evidence="9" id="KW-1185">Reference proteome</keyword>
<dbReference type="EMBL" id="CAMAPD010000013">
    <property type="protein sequence ID" value="CAH9062677.1"/>
    <property type="molecule type" value="Genomic_DNA"/>
</dbReference>
<comment type="subcellular location">
    <subcellularLocation>
        <location evidence="6">Cell membrane</location>
        <topology evidence="6">Multi-pass membrane protein</topology>
    </subcellularLocation>
    <subcellularLocation>
        <location evidence="1">Membrane</location>
        <topology evidence="1">Multi-pass membrane protein</topology>
    </subcellularLocation>
</comment>
<gene>
    <name evidence="7" type="ORF">PSECIP111854_01519</name>
    <name evidence="8" type="ORF">PSECIP111951_02741</name>
</gene>
<feature type="transmembrane region" description="Helical" evidence="6">
    <location>
        <begin position="129"/>
        <end position="147"/>
    </location>
</feature>
<evidence type="ECO:0000313" key="8">
    <source>
        <dbReference type="EMBL" id="CAH9062677.1"/>
    </source>
</evidence>
<feature type="transmembrane region" description="Helical" evidence="6">
    <location>
        <begin position="203"/>
        <end position="224"/>
    </location>
</feature>
<sequence length="324" mass="35738">MNIRKWLYVGGLLAGAVIWGLWFYWYSNLNELLASWKTGLTMLFGSFVAGSTPLGGGAVAFPVFTKVLDVTAQDARAFSLFIQSVGMSFAVLYFVSRRIFIDWNVIVKGLVFAVLGQICASFFPLSDGLFLKYLFTCFLLFVAILLLQERVKQMYMPEQFRLNSSFMLTTFIGGLISGYLGAGADTLLFFFYIVLLGSCAKPIIPTTVTFMALNAIVGSGIFFLQGHQPSEFVANSWFFAAPIVAIGAPLGGSIMTKLKPALIVGFVVLIILMEAASSLVLLPLNLLEKAVVTILISCLVVAILLKNKQLMGMYWQQKINFRRQ</sequence>
<keyword evidence="4 6" id="KW-1133">Transmembrane helix</keyword>
<keyword evidence="5 6" id="KW-0472">Membrane</keyword>
<feature type="transmembrane region" description="Helical" evidence="6">
    <location>
        <begin position="168"/>
        <end position="197"/>
    </location>
</feature>
<evidence type="ECO:0000256" key="5">
    <source>
        <dbReference type="ARBA" id="ARBA00023136"/>
    </source>
</evidence>